<comment type="caution">
    <text evidence="2">The sequence shown here is derived from an EMBL/GenBank/DDBJ whole genome shotgun (WGS) entry which is preliminary data.</text>
</comment>
<dbReference type="AlphaFoldDB" id="A0A956NAP7"/>
<evidence type="ECO:0000313" key="3">
    <source>
        <dbReference type="Proteomes" id="UP000739538"/>
    </source>
</evidence>
<organism evidence="2 3">
    <name type="scientific">Eiseniibacteriota bacterium</name>
    <dbReference type="NCBI Taxonomy" id="2212470"/>
    <lineage>
        <taxon>Bacteria</taxon>
        <taxon>Candidatus Eiseniibacteriota</taxon>
    </lineage>
</organism>
<accession>A0A956NAP7</accession>
<dbReference type="PANTHER" id="PTHR33121">
    <property type="entry name" value="CYCLIC DI-GMP PHOSPHODIESTERASE PDEF"/>
    <property type="match status" value="1"/>
</dbReference>
<dbReference type="InterPro" id="IPR001633">
    <property type="entry name" value="EAL_dom"/>
</dbReference>
<protein>
    <submittedName>
        <fullName evidence="2">EAL domain-containing protein</fullName>
    </submittedName>
</protein>
<dbReference type="SMART" id="SM00052">
    <property type="entry name" value="EAL"/>
    <property type="match status" value="1"/>
</dbReference>
<dbReference type="InterPro" id="IPR035919">
    <property type="entry name" value="EAL_sf"/>
</dbReference>
<reference evidence="2" key="1">
    <citation type="submission" date="2020-04" db="EMBL/GenBank/DDBJ databases">
        <authorList>
            <person name="Zhang T."/>
        </authorList>
    </citation>
    <scope>NUCLEOTIDE SEQUENCE</scope>
    <source>
        <strain evidence="2">HKST-UBA02</strain>
    </source>
</reference>
<name>A0A956NAP7_UNCEI</name>
<dbReference type="EMBL" id="JAGQHS010000020">
    <property type="protein sequence ID" value="MCA9755322.1"/>
    <property type="molecule type" value="Genomic_DNA"/>
</dbReference>
<dbReference type="Gene3D" id="3.20.20.450">
    <property type="entry name" value="EAL domain"/>
    <property type="match status" value="1"/>
</dbReference>
<dbReference type="GO" id="GO:0071111">
    <property type="term" value="F:cyclic-guanylate-specific phosphodiesterase activity"/>
    <property type="evidence" value="ECO:0007669"/>
    <property type="project" value="InterPro"/>
</dbReference>
<evidence type="ECO:0000259" key="1">
    <source>
        <dbReference type="PROSITE" id="PS50883"/>
    </source>
</evidence>
<dbReference type="Proteomes" id="UP000739538">
    <property type="component" value="Unassembled WGS sequence"/>
</dbReference>
<dbReference type="PROSITE" id="PS50883">
    <property type="entry name" value="EAL"/>
    <property type="match status" value="1"/>
</dbReference>
<proteinExistence type="predicted"/>
<dbReference type="PANTHER" id="PTHR33121:SF76">
    <property type="entry name" value="SIGNALING PROTEIN"/>
    <property type="match status" value="1"/>
</dbReference>
<gene>
    <name evidence="2" type="ORF">KDA27_05925</name>
</gene>
<dbReference type="SUPFAM" id="SSF141868">
    <property type="entry name" value="EAL domain-like"/>
    <property type="match status" value="1"/>
</dbReference>
<feature type="domain" description="EAL" evidence="1">
    <location>
        <begin position="1"/>
        <end position="199"/>
    </location>
</feature>
<reference evidence="2" key="2">
    <citation type="journal article" date="2021" name="Microbiome">
        <title>Successional dynamics and alternative stable states in a saline activated sludge microbial community over 9 years.</title>
        <authorList>
            <person name="Wang Y."/>
            <person name="Ye J."/>
            <person name="Ju F."/>
            <person name="Liu L."/>
            <person name="Boyd J.A."/>
            <person name="Deng Y."/>
            <person name="Parks D.H."/>
            <person name="Jiang X."/>
            <person name="Yin X."/>
            <person name="Woodcroft B.J."/>
            <person name="Tyson G.W."/>
            <person name="Hugenholtz P."/>
            <person name="Polz M.F."/>
            <person name="Zhang T."/>
        </authorList>
    </citation>
    <scope>NUCLEOTIDE SEQUENCE</scope>
    <source>
        <strain evidence="2">HKST-UBA02</strain>
    </source>
</reference>
<sequence length="280" mass="31431">MCIARQPILDRDLKIVGYELFFRDGTSNSYPDIDPHDATSRVVLEGGLTLGIGELTNGAPAFLNCSRESLVAGLPKVLPSELTVVEILENIEPDREVVEACRELRKLGYRIALDDFIYSPRLTPFLALADIIKLEMTTTSPEERKALLDRFSVQFVAEKVETEEDLQIARDEGFQLFQGYYFGRPEMMERPRREASHLFLLVGAHLCKSHADPKYVCHLIQLEPGLEHSLRNFSRVVGKDAEAPIEALFSALTPEDQHSWGRALLAAGFTQESRADDRAA</sequence>
<evidence type="ECO:0000313" key="2">
    <source>
        <dbReference type="EMBL" id="MCA9755322.1"/>
    </source>
</evidence>
<dbReference type="InterPro" id="IPR050706">
    <property type="entry name" value="Cyclic-di-GMP_PDE-like"/>
</dbReference>